<sequence>MPAFCQLLLPKSAKASYRKSLKCHSRLGSCHILNPAPQMFSPAYSRTGSFTLKCPALKKFILPYFHKIVFVQEVISFLLFPRKLLPSNNKPVLNIYHNCSCS</sequence>
<dbReference type="Proteomes" id="UP000886998">
    <property type="component" value="Unassembled WGS sequence"/>
</dbReference>
<evidence type="ECO:0000313" key="1">
    <source>
        <dbReference type="EMBL" id="GFY45806.1"/>
    </source>
</evidence>
<organism evidence="1 2">
    <name type="scientific">Trichonephila inaurata madagascariensis</name>
    <dbReference type="NCBI Taxonomy" id="2747483"/>
    <lineage>
        <taxon>Eukaryota</taxon>
        <taxon>Metazoa</taxon>
        <taxon>Ecdysozoa</taxon>
        <taxon>Arthropoda</taxon>
        <taxon>Chelicerata</taxon>
        <taxon>Arachnida</taxon>
        <taxon>Araneae</taxon>
        <taxon>Araneomorphae</taxon>
        <taxon>Entelegynae</taxon>
        <taxon>Araneoidea</taxon>
        <taxon>Nephilidae</taxon>
        <taxon>Trichonephila</taxon>
        <taxon>Trichonephila inaurata</taxon>
    </lineage>
</organism>
<accession>A0A8X6X5I2</accession>
<dbReference type="EMBL" id="BMAV01005061">
    <property type="protein sequence ID" value="GFY45806.1"/>
    <property type="molecule type" value="Genomic_DNA"/>
</dbReference>
<comment type="caution">
    <text evidence="1">The sequence shown here is derived from an EMBL/GenBank/DDBJ whole genome shotgun (WGS) entry which is preliminary data.</text>
</comment>
<name>A0A8X6X5I2_9ARAC</name>
<keyword evidence="2" id="KW-1185">Reference proteome</keyword>
<evidence type="ECO:0000313" key="2">
    <source>
        <dbReference type="Proteomes" id="UP000886998"/>
    </source>
</evidence>
<protein>
    <submittedName>
        <fullName evidence="1">Uncharacterized protein</fullName>
    </submittedName>
</protein>
<proteinExistence type="predicted"/>
<reference evidence="1" key="1">
    <citation type="submission" date="2020-08" db="EMBL/GenBank/DDBJ databases">
        <title>Multicomponent nature underlies the extraordinary mechanical properties of spider dragline silk.</title>
        <authorList>
            <person name="Kono N."/>
            <person name="Nakamura H."/>
            <person name="Mori M."/>
            <person name="Yoshida Y."/>
            <person name="Ohtoshi R."/>
            <person name="Malay A.D."/>
            <person name="Moran D.A.P."/>
            <person name="Tomita M."/>
            <person name="Numata K."/>
            <person name="Arakawa K."/>
        </authorList>
    </citation>
    <scope>NUCLEOTIDE SEQUENCE</scope>
</reference>
<gene>
    <name evidence="1" type="ORF">TNIN_355721</name>
</gene>
<dbReference type="AlphaFoldDB" id="A0A8X6X5I2"/>